<keyword evidence="4" id="KW-1185">Reference proteome</keyword>
<dbReference type="Pfam" id="PF00582">
    <property type="entry name" value="Usp"/>
    <property type="match status" value="2"/>
</dbReference>
<feature type="domain" description="UspA" evidence="2">
    <location>
        <begin position="1"/>
        <end position="144"/>
    </location>
</feature>
<evidence type="ECO:0000313" key="4">
    <source>
        <dbReference type="Proteomes" id="UP000319756"/>
    </source>
</evidence>
<dbReference type="PANTHER" id="PTHR46268:SF6">
    <property type="entry name" value="UNIVERSAL STRESS PROTEIN UP12"/>
    <property type="match status" value="1"/>
</dbReference>
<accession>A0A514LHV3</accession>
<protein>
    <submittedName>
        <fullName evidence="3">Universal stress protein</fullName>
    </submittedName>
</protein>
<dbReference type="CDD" id="cd00293">
    <property type="entry name" value="USP-like"/>
    <property type="match status" value="2"/>
</dbReference>
<dbReference type="OrthoDB" id="9777884at2"/>
<evidence type="ECO:0000256" key="1">
    <source>
        <dbReference type="ARBA" id="ARBA00008791"/>
    </source>
</evidence>
<dbReference type="AlphaFoldDB" id="A0A514LHV3"/>
<dbReference type="InterPro" id="IPR006015">
    <property type="entry name" value="Universal_stress_UspA"/>
</dbReference>
<evidence type="ECO:0000259" key="2">
    <source>
        <dbReference type="Pfam" id="PF00582"/>
    </source>
</evidence>
<dbReference type="Proteomes" id="UP000319756">
    <property type="component" value="Chromosome"/>
</dbReference>
<dbReference type="InterPro" id="IPR006016">
    <property type="entry name" value="UspA"/>
</dbReference>
<dbReference type="Gene3D" id="3.40.50.620">
    <property type="entry name" value="HUPs"/>
    <property type="match status" value="2"/>
</dbReference>
<reference evidence="4" key="1">
    <citation type="submission" date="2019-01" db="EMBL/GenBank/DDBJ databases">
        <title>Genomic analysis of Salicibibacter sp. NKC3-5.</title>
        <authorList>
            <person name="Oh Y.J."/>
        </authorList>
    </citation>
    <scope>NUCLEOTIDE SEQUENCE [LARGE SCALE GENOMIC DNA]</scope>
    <source>
        <strain evidence="4">NKC3-5</strain>
    </source>
</reference>
<dbReference type="EMBL" id="CP035485">
    <property type="protein sequence ID" value="QDI91430.1"/>
    <property type="molecule type" value="Genomic_DNA"/>
</dbReference>
<feature type="domain" description="UspA" evidence="2">
    <location>
        <begin position="152"/>
        <end position="292"/>
    </location>
</feature>
<comment type="similarity">
    <text evidence="1">Belongs to the universal stress protein A family.</text>
</comment>
<dbReference type="SUPFAM" id="SSF52402">
    <property type="entry name" value="Adenine nucleotide alpha hydrolases-like"/>
    <property type="match status" value="2"/>
</dbReference>
<sequence>MYENILVAVDGSEQSDEALKTAIHFAKHHNSVLLITHVLDTRNFDFPVIAGYVRRELWDQYTKAAEDLLETSKENAEAAGLEQVQTILKKGSPRYEIPETLTKEYDIDLLMVGERGRNATERMIVGSVAEACMRRSPCDVLTVKNEASTTLYRNILVAVDGSEHSEQALAKAIEIANAQRATLNIACVLEWGNFEKSIVFYQPNYMADAQKDSENMLQRYKEQAEEQGMENVHTILHSGNPRLEIPRVLTIENNIDLLITADTGQHAVSRFVTGSVAESSVRHSPRDVLTVKNESTKLN</sequence>
<dbReference type="RefSeq" id="WP_142089522.1">
    <property type="nucleotide sequence ID" value="NZ_CP035485.1"/>
</dbReference>
<organism evidence="3 4">
    <name type="scientific">Salicibibacter halophilus</name>
    <dbReference type="NCBI Taxonomy" id="2502791"/>
    <lineage>
        <taxon>Bacteria</taxon>
        <taxon>Bacillati</taxon>
        <taxon>Bacillota</taxon>
        <taxon>Bacilli</taxon>
        <taxon>Bacillales</taxon>
        <taxon>Bacillaceae</taxon>
        <taxon>Salicibibacter</taxon>
    </lineage>
</organism>
<dbReference type="PRINTS" id="PR01438">
    <property type="entry name" value="UNVRSLSTRESS"/>
</dbReference>
<dbReference type="KEGG" id="sale:EPH95_09750"/>
<gene>
    <name evidence="3" type="ORF">EPH95_09750</name>
</gene>
<proteinExistence type="inferred from homology"/>
<dbReference type="PANTHER" id="PTHR46268">
    <property type="entry name" value="STRESS RESPONSE PROTEIN NHAX"/>
    <property type="match status" value="1"/>
</dbReference>
<evidence type="ECO:0000313" key="3">
    <source>
        <dbReference type="EMBL" id="QDI91430.1"/>
    </source>
</evidence>
<name>A0A514LHV3_9BACI</name>
<dbReference type="InterPro" id="IPR014729">
    <property type="entry name" value="Rossmann-like_a/b/a_fold"/>
</dbReference>